<organism evidence="1 2">
    <name type="scientific">Chaetomium tenue</name>
    <dbReference type="NCBI Taxonomy" id="1854479"/>
    <lineage>
        <taxon>Eukaryota</taxon>
        <taxon>Fungi</taxon>
        <taxon>Dikarya</taxon>
        <taxon>Ascomycota</taxon>
        <taxon>Pezizomycotina</taxon>
        <taxon>Sordariomycetes</taxon>
        <taxon>Sordariomycetidae</taxon>
        <taxon>Sordariales</taxon>
        <taxon>Chaetomiaceae</taxon>
        <taxon>Chaetomium</taxon>
    </lineage>
</organism>
<dbReference type="EMBL" id="JAGIZQ010000002">
    <property type="protein sequence ID" value="KAH6641631.1"/>
    <property type="molecule type" value="Genomic_DNA"/>
</dbReference>
<proteinExistence type="predicted"/>
<sequence>MDCSQPLDPAARDEVRRKFYRIVEYFDHTSGPDSTKSVGGSSPRYNCAKLIRLTHDYAISPVSQDTYLRAFFRALELPIDIDGSEDVESDLDEKAQARFLGFADYLLNNFFLPIKASARKTYQPPPEFHYDTPSPQDGNSFVETPDRLSALNDACLIRDRHRCVVTRKFDSDEAETRLKRDGESARDDDGVPFEDDPRPFYLLKVAHILPGSLARSKKGTELNPSKQAALSILNMLDDGVVHLIEGADIDKPRNAVTLDHNLHHWFSNFDIFFEPVPDADDHTYRIGFSLPSILVRGILPVVRKLYLTEERTIEPPSPRLLAIHRAIAHILHLSGASNYINTILKDLEKAQWHCAEADGSTDLGRLVHLGLCLDGTIKAQR</sequence>
<evidence type="ECO:0000313" key="1">
    <source>
        <dbReference type="EMBL" id="KAH6641631.1"/>
    </source>
</evidence>
<name>A0ACB7PMQ9_9PEZI</name>
<protein>
    <submittedName>
        <fullName evidence="1">Uncharacterized protein</fullName>
    </submittedName>
</protein>
<evidence type="ECO:0000313" key="2">
    <source>
        <dbReference type="Proteomes" id="UP000724584"/>
    </source>
</evidence>
<keyword evidence="2" id="KW-1185">Reference proteome</keyword>
<reference evidence="1 2" key="1">
    <citation type="journal article" date="2021" name="Nat. Commun.">
        <title>Genetic determinants of endophytism in the Arabidopsis root mycobiome.</title>
        <authorList>
            <person name="Mesny F."/>
            <person name="Miyauchi S."/>
            <person name="Thiergart T."/>
            <person name="Pickel B."/>
            <person name="Atanasova L."/>
            <person name="Karlsson M."/>
            <person name="Huettel B."/>
            <person name="Barry K.W."/>
            <person name="Haridas S."/>
            <person name="Chen C."/>
            <person name="Bauer D."/>
            <person name="Andreopoulos W."/>
            <person name="Pangilinan J."/>
            <person name="LaButti K."/>
            <person name="Riley R."/>
            <person name="Lipzen A."/>
            <person name="Clum A."/>
            <person name="Drula E."/>
            <person name="Henrissat B."/>
            <person name="Kohler A."/>
            <person name="Grigoriev I.V."/>
            <person name="Martin F.M."/>
            <person name="Hacquard S."/>
        </authorList>
    </citation>
    <scope>NUCLEOTIDE SEQUENCE [LARGE SCALE GENOMIC DNA]</scope>
    <source>
        <strain evidence="1 2">MPI-SDFR-AT-0079</strain>
    </source>
</reference>
<dbReference type="Proteomes" id="UP000724584">
    <property type="component" value="Unassembled WGS sequence"/>
</dbReference>
<accession>A0ACB7PMQ9</accession>
<gene>
    <name evidence="1" type="ORF">F5144DRAFT_140885</name>
</gene>
<comment type="caution">
    <text evidence="1">The sequence shown here is derived from an EMBL/GenBank/DDBJ whole genome shotgun (WGS) entry which is preliminary data.</text>
</comment>